<dbReference type="SUPFAM" id="SSF63737">
    <property type="entry name" value="Leukotriene A4 hydrolase N-terminal domain"/>
    <property type="match status" value="1"/>
</dbReference>
<protein>
    <recommendedName>
        <fullName evidence="1">Aminopeptidase N-like N-terminal domain-containing protein</fullName>
    </recommendedName>
</protein>
<accession>A0ABN8RYE8</accession>
<feature type="domain" description="Aminopeptidase N-like N-terminal" evidence="1">
    <location>
        <begin position="55"/>
        <end position="98"/>
    </location>
</feature>
<name>A0ABN8RYE8_9CNID</name>
<sequence length="100" mass="11242">MVARARFATFNILFRAVISPLKVLRSGSLKFSLSSCVQIMCSTKKSFERLPINVVPKNYALTLQPNLTEFSFTGKEVIEVEVKEETDKVIINCLDITVKS</sequence>
<comment type="caution">
    <text evidence="2">The sequence shown here is derived from an EMBL/GenBank/DDBJ whole genome shotgun (WGS) entry which is preliminary data.</text>
</comment>
<dbReference type="Gene3D" id="2.60.40.1730">
    <property type="entry name" value="tricorn interacting facor f3 domain"/>
    <property type="match status" value="1"/>
</dbReference>
<proteinExistence type="predicted"/>
<dbReference type="InterPro" id="IPR042097">
    <property type="entry name" value="Aminopeptidase_N-like_N_sf"/>
</dbReference>
<feature type="non-terminal residue" evidence="2">
    <location>
        <position position="100"/>
    </location>
</feature>
<dbReference type="InterPro" id="IPR045357">
    <property type="entry name" value="Aminopeptidase_N-like_N"/>
</dbReference>
<keyword evidence="3" id="KW-1185">Reference proteome</keyword>
<dbReference type="Proteomes" id="UP001159427">
    <property type="component" value="Unassembled WGS sequence"/>
</dbReference>
<reference evidence="2 3" key="1">
    <citation type="submission" date="2022-05" db="EMBL/GenBank/DDBJ databases">
        <authorList>
            <consortium name="Genoscope - CEA"/>
            <person name="William W."/>
        </authorList>
    </citation>
    <scope>NUCLEOTIDE SEQUENCE [LARGE SCALE GENOMIC DNA]</scope>
</reference>
<evidence type="ECO:0000313" key="2">
    <source>
        <dbReference type="EMBL" id="CAH3184516.1"/>
    </source>
</evidence>
<organism evidence="2 3">
    <name type="scientific">Porites evermanni</name>
    <dbReference type="NCBI Taxonomy" id="104178"/>
    <lineage>
        <taxon>Eukaryota</taxon>
        <taxon>Metazoa</taxon>
        <taxon>Cnidaria</taxon>
        <taxon>Anthozoa</taxon>
        <taxon>Hexacorallia</taxon>
        <taxon>Scleractinia</taxon>
        <taxon>Fungiina</taxon>
        <taxon>Poritidae</taxon>
        <taxon>Porites</taxon>
    </lineage>
</organism>
<dbReference type="EMBL" id="CALNXI010002198">
    <property type="protein sequence ID" value="CAH3184516.1"/>
    <property type="molecule type" value="Genomic_DNA"/>
</dbReference>
<dbReference type="Pfam" id="PF17900">
    <property type="entry name" value="Peptidase_M1_N"/>
    <property type="match status" value="1"/>
</dbReference>
<evidence type="ECO:0000313" key="3">
    <source>
        <dbReference type="Proteomes" id="UP001159427"/>
    </source>
</evidence>
<gene>
    <name evidence="2" type="ORF">PEVE_00015485</name>
</gene>
<evidence type="ECO:0000259" key="1">
    <source>
        <dbReference type="Pfam" id="PF17900"/>
    </source>
</evidence>